<keyword evidence="1" id="KW-0805">Transcription regulation</keyword>
<dbReference type="GO" id="GO:0003700">
    <property type="term" value="F:DNA-binding transcription factor activity"/>
    <property type="evidence" value="ECO:0007669"/>
    <property type="project" value="TreeGrafter"/>
</dbReference>
<dbReference type="OrthoDB" id="9807558at2"/>
<dbReference type="Pfam" id="PF09339">
    <property type="entry name" value="HTH_IclR"/>
    <property type="match status" value="1"/>
</dbReference>
<organism evidence="6 7">
    <name type="scientific">Enterobacillus tribolii</name>
    <dbReference type="NCBI Taxonomy" id="1487935"/>
    <lineage>
        <taxon>Bacteria</taxon>
        <taxon>Pseudomonadati</taxon>
        <taxon>Pseudomonadota</taxon>
        <taxon>Gammaproteobacteria</taxon>
        <taxon>Enterobacterales</taxon>
        <taxon>Hafniaceae</taxon>
        <taxon>Enterobacillus</taxon>
    </lineage>
</organism>
<keyword evidence="3" id="KW-0804">Transcription</keyword>
<dbReference type="InterPro" id="IPR029016">
    <property type="entry name" value="GAF-like_dom_sf"/>
</dbReference>
<keyword evidence="7" id="KW-1185">Reference proteome</keyword>
<accession>A0A370Q701</accession>
<gene>
    <name evidence="6" type="ORF">C8D90_11471</name>
</gene>
<evidence type="ECO:0000259" key="4">
    <source>
        <dbReference type="PROSITE" id="PS51077"/>
    </source>
</evidence>
<protein>
    <submittedName>
        <fullName evidence="6">IclR family transcriptional regulator</fullName>
    </submittedName>
</protein>
<dbReference type="SUPFAM" id="SSF46785">
    <property type="entry name" value="Winged helix' DNA-binding domain"/>
    <property type="match status" value="1"/>
</dbReference>
<dbReference type="GO" id="GO:0003677">
    <property type="term" value="F:DNA binding"/>
    <property type="evidence" value="ECO:0007669"/>
    <property type="project" value="UniProtKB-KW"/>
</dbReference>
<dbReference type="PROSITE" id="PS51078">
    <property type="entry name" value="ICLR_ED"/>
    <property type="match status" value="1"/>
</dbReference>
<dbReference type="GO" id="GO:0045892">
    <property type="term" value="P:negative regulation of DNA-templated transcription"/>
    <property type="evidence" value="ECO:0007669"/>
    <property type="project" value="TreeGrafter"/>
</dbReference>
<reference evidence="6 7" key="1">
    <citation type="submission" date="2018-07" db="EMBL/GenBank/DDBJ databases">
        <title>Genomic Encyclopedia of Type Strains, Phase IV (KMG-IV): sequencing the most valuable type-strain genomes for metagenomic binning, comparative biology and taxonomic classification.</title>
        <authorList>
            <person name="Goeker M."/>
        </authorList>
    </citation>
    <scope>NUCLEOTIDE SEQUENCE [LARGE SCALE GENOMIC DNA]</scope>
    <source>
        <strain evidence="6 7">DSM 103736</strain>
    </source>
</reference>
<dbReference type="InterPro" id="IPR005471">
    <property type="entry name" value="Tscrpt_reg_IclR_N"/>
</dbReference>
<sequence length="273" mass="29875">MDTHNFNTKETTDTLTTALSIAHGDPNFMQSLARGLEILQSFTPRRQRLSVSQLSQKTRISRAAVRRCLYTLSALGFVHSIDGRNYELLPRVLTLGHAYLMSTPLAKAAQNTLDHLCQTLNECCSVAILESGDALYIARASTGPSMNIDLGRGCRLPAYCCALGKILLCGLTKEALDAYLARTVFIPHTQYTITNADQLRATLEEIRRQGYVINDQQVGIGLRSVAVPMYSYSGRVVAAMSVEVHASQVTVNALKERILPALQHAAADLALIL</sequence>
<dbReference type="EMBL" id="QRAP01000014">
    <property type="protein sequence ID" value="RDK84152.1"/>
    <property type="molecule type" value="Genomic_DNA"/>
</dbReference>
<dbReference type="Gene3D" id="1.10.10.10">
    <property type="entry name" value="Winged helix-like DNA-binding domain superfamily/Winged helix DNA-binding domain"/>
    <property type="match status" value="1"/>
</dbReference>
<evidence type="ECO:0000313" key="7">
    <source>
        <dbReference type="Proteomes" id="UP000254848"/>
    </source>
</evidence>
<name>A0A370Q701_9GAMM</name>
<dbReference type="SUPFAM" id="SSF55781">
    <property type="entry name" value="GAF domain-like"/>
    <property type="match status" value="1"/>
</dbReference>
<dbReference type="PROSITE" id="PS51077">
    <property type="entry name" value="HTH_ICLR"/>
    <property type="match status" value="1"/>
</dbReference>
<proteinExistence type="predicted"/>
<dbReference type="PANTHER" id="PTHR30136">
    <property type="entry name" value="HELIX-TURN-HELIX TRANSCRIPTIONAL REGULATOR, ICLR FAMILY"/>
    <property type="match status" value="1"/>
</dbReference>
<evidence type="ECO:0000313" key="6">
    <source>
        <dbReference type="EMBL" id="RDK84152.1"/>
    </source>
</evidence>
<dbReference type="Proteomes" id="UP000254848">
    <property type="component" value="Unassembled WGS sequence"/>
</dbReference>
<dbReference type="InterPro" id="IPR036388">
    <property type="entry name" value="WH-like_DNA-bd_sf"/>
</dbReference>
<evidence type="ECO:0000256" key="2">
    <source>
        <dbReference type="ARBA" id="ARBA00023125"/>
    </source>
</evidence>
<dbReference type="PANTHER" id="PTHR30136:SF34">
    <property type="entry name" value="TRANSCRIPTIONAL REGULATOR"/>
    <property type="match status" value="1"/>
</dbReference>
<dbReference type="RefSeq" id="WP_115460342.1">
    <property type="nucleotide sequence ID" value="NZ_QRAP01000014.1"/>
</dbReference>
<comment type="caution">
    <text evidence="6">The sequence shown here is derived from an EMBL/GenBank/DDBJ whole genome shotgun (WGS) entry which is preliminary data.</text>
</comment>
<dbReference type="InterPro" id="IPR014757">
    <property type="entry name" value="Tscrpt_reg_IclR_C"/>
</dbReference>
<dbReference type="Gene3D" id="3.30.450.40">
    <property type="match status" value="1"/>
</dbReference>
<dbReference type="Pfam" id="PF01614">
    <property type="entry name" value="IclR_C"/>
    <property type="match status" value="1"/>
</dbReference>
<evidence type="ECO:0000256" key="1">
    <source>
        <dbReference type="ARBA" id="ARBA00023015"/>
    </source>
</evidence>
<dbReference type="InterPro" id="IPR036390">
    <property type="entry name" value="WH_DNA-bd_sf"/>
</dbReference>
<feature type="domain" description="IclR-ED" evidence="5">
    <location>
        <begin position="91"/>
        <end position="273"/>
    </location>
</feature>
<dbReference type="SMART" id="SM00346">
    <property type="entry name" value="HTH_ICLR"/>
    <property type="match status" value="1"/>
</dbReference>
<dbReference type="AlphaFoldDB" id="A0A370Q701"/>
<evidence type="ECO:0000259" key="5">
    <source>
        <dbReference type="PROSITE" id="PS51078"/>
    </source>
</evidence>
<evidence type="ECO:0000256" key="3">
    <source>
        <dbReference type="ARBA" id="ARBA00023163"/>
    </source>
</evidence>
<dbReference type="InterPro" id="IPR050707">
    <property type="entry name" value="HTH_MetabolicPath_Reg"/>
</dbReference>
<keyword evidence="2" id="KW-0238">DNA-binding</keyword>
<feature type="domain" description="HTH iclR-type" evidence="4">
    <location>
        <begin position="29"/>
        <end position="90"/>
    </location>
</feature>